<evidence type="ECO:0000313" key="3">
    <source>
        <dbReference type="Proteomes" id="UP000740557"/>
    </source>
</evidence>
<name>A0A955ECI8_UNCKA</name>
<reference evidence="2" key="1">
    <citation type="submission" date="2020-04" db="EMBL/GenBank/DDBJ databases">
        <authorList>
            <person name="Zhang T."/>
        </authorList>
    </citation>
    <scope>NUCLEOTIDE SEQUENCE</scope>
    <source>
        <strain evidence="2">HKST-UBA79</strain>
    </source>
</reference>
<comment type="caution">
    <text evidence="2">The sequence shown here is derived from an EMBL/GenBank/DDBJ whole genome shotgun (WGS) entry which is preliminary data.</text>
</comment>
<evidence type="ECO:0000313" key="2">
    <source>
        <dbReference type="EMBL" id="MCA9308081.1"/>
    </source>
</evidence>
<accession>A0A955ECI8</accession>
<dbReference type="Proteomes" id="UP000740557">
    <property type="component" value="Unassembled WGS sequence"/>
</dbReference>
<reference evidence="2" key="2">
    <citation type="journal article" date="2021" name="Microbiome">
        <title>Successional dynamics and alternative stable states in a saline activated sludge microbial community over 9 years.</title>
        <authorList>
            <person name="Wang Y."/>
            <person name="Ye J."/>
            <person name="Ju F."/>
            <person name="Liu L."/>
            <person name="Boyd J.A."/>
            <person name="Deng Y."/>
            <person name="Parks D.H."/>
            <person name="Jiang X."/>
            <person name="Yin X."/>
            <person name="Woodcroft B.J."/>
            <person name="Tyson G.W."/>
            <person name="Hugenholtz P."/>
            <person name="Polz M.F."/>
            <person name="Zhang T."/>
        </authorList>
    </citation>
    <scope>NUCLEOTIDE SEQUENCE</scope>
    <source>
        <strain evidence="2">HKST-UBA79</strain>
    </source>
</reference>
<proteinExistence type="predicted"/>
<organism evidence="2 3">
    <name type="scientific">candidate division WWE3 bacterium</name>
    <dbReference type="NCBI Taxonomy" id="2053526"/>
    <lineage>
        <taxon>Bacteria</taxon>
        <taxon>Katanobacteria</taxon>
    </lineage>
</organism>
<sequence length="111" mass="12510">MNTQNLNGFRCVNCGASISYEAPGTKNRNHCPKCLYSKHVDSYIPGDRNSDCKGNMAPIKICFKEDGEQLVVHKCNNCGFIRWNRIAGDDDENVLETLPIVDYKSLKDKQP</sequence>
<dbReference type="AlphaFoldDB" id="A0A955ECI8"/>
<dbReference type="InterPro" id="IPR024439">
    <property type="entry name" value="RNHCP"/>
</dbReference>
<feature type="domain" description="RNHCP" evidence="1">
    <location>
        <begin position="8"/>
        <end position="95"/>
    </location>
</feature>
<protein>
    <submittedName>
        <fullName evidence="2">RNHCP domain-containing protein</fullName>
    </submittedName>
</protein>
<dbReference type="Pfam" id="PF12647">
    <property type="entry name" value="RNHCP"/>
    <property type="match status" value="1"/>
</dbReference>
<evidence type="ECO:0000259" key="1">
    <source>
        <dbReference type="Pfam" id="PF12647"/>
    </source>
</evidence>
<gene>
    <name evidence="2" type="ORF">KC980_01080</name>
</gene>
<dbReference type="EMBL" id="JAGQNX010000030">
    <property type="protein sequence ID" value="MCA9308081.1"/>
    <property type="molecule type" value="Genomic_DNA"/>
</dbReference>